<keyword evidence="4" id="KW-1185">Reference proteome</keyword>
<reference evidence="3 4" key="1">
    <citation type="submission" date="2021-03" db="EMBL/GenBank/DDBJ databases">
        <title>Sequencing the genomes of 1000 actinobacteria strains.</title>
        <authorList>
            <person name="Klenk H.-P."/>
        </authorList>
    </citation>
    <scope>NUCLEOTIDE SEQUENCE [LARGE SCALE GENOMIC DNA]</scope>
    <source>
        <strain evidence="3 4">DSM 46670</strain>
    </source>
</reference>
<protein>
    <submittedName>
        <fullName evidence="3">Uncharacterized protein</fullName>
    </submittedName>
</protein>
<comment type="caution">
    <text evidence="3">The sequence shown here is derived from an EMBL/GenBank/DDBJ whole genome shotgun (WGS) entry which is preliminary data.</text>
</comment>
<evidence type="ECO:0000256" key="1">
    <source>
        <dbReference type="SAM" id="MobiDB-lite"/>
    </source>
</evidence>
<evidence type="ECO:0000313" key="4">
    <source>
        <dbReference type="Proteomes" id="UP001519332"/>
    </source>
</evidence>
<keyword evidence="2" id="KW-0812">Transmembrane</keyword>
<dbReference type="Proteomes" id="UP001519332">
    <property type="component" value="Unassembled WGS sequence"/>
</dbReference>
<keyword evidence="2" id="KW-1133">Transmembrane helix</keyword>
<evidence type="ECO:0000313" key="3">
    <source>
        <dbReference type="EMBL" id="MBP2329872.1"/>
    </source>
</evidence>
<dbReference type="EMBL" id="JAGINW010000001">
    <property type="protein sequence ID" value="MBP2329872.1"/>
    <property type="molecule type" value="Genomic_DNA"/>
</dbReference>
<proteinExistence type="predicted"/>
<evidence type="ECO:0000256" key="2">
    <source>
        <dbReference type="SAM" id="Phobius"/>
    </source>
</evidence>
<organism evidence="3 4">
    <name type="scientific">Kibdelosporangium banguiense</name>
    <dbReference type="NCBI Taxonomy" id="1365924"/>
    <lineage>
        <taxon>Bacteria</taxon>
        <taxon>Bacillati</taxon>
        <taxon>Actinomycetota</taxon>
        <taxon>Actinomycetes</taxon>
        <taxon>Pseudonocardiales</taxon>
        <taxon>Pseudonocardiaceae</taxon>
        <taxon>Kibdelosporangium</taxon>
    </lineage>
</organism>
<feature type="transmembrane region" description="Helical" evidence="2">
    <location>
        <begin position="26"/>
        <end position="46"/>
    </location>
</feature>
<dbReference type="RefSeq" id="WP_209646568.1">
    <property type="nucleotide sequence ID" value="NZ_JAGINW010000001.1"/>
</dbReference>
<accession>A0ABS4TZP4</accession>
<sequence>MSEHQPPAAPPPLNPQPAQQSRRGKIIRFAVLMVILCGLVVVAIVAGRTSATNAEVGECVERTGDNSLSMVECGDPAAQYKVVGRKENLKQYGNINVCDEFDDATDRYWEGEQGGEGFFLCLAPVKRP</sequence>
<feature type="region of interest" description="Disordered" evidence="1">
    <location>
        <begin position="1"/>
        <end position="20"/>
    </location>
</feature>
<gene>
    <name evidence="3" type="ORF">JOF56_010257</name>
</gene>
<keyword evidence="2" id="KW-0472">Membrane</keyword>
<name>A0ABS4TZP4_9PSEU</name>